<protein>
    <submittedName>
        <fullName evidence="1">Uncharacterized protein</fullName>
    </submittedName>
</protein>
<evidence type="ECO:0000313" key="1">
    <source>
        <dbReference type="EMBL" id="SDN04238.1"/>
    </source>
</evidence>
<reference evidence="1 2" key="1">
    <citation type="submission" date="2016-10" db="EMBL/GenBank/DDBJ databases">
        <authorList>
            <person name="de Groot N.N."/>
        </authorList>
    </citation>
    <scope>NUCLEOTIDE SEQUENCE [LARGE SCALE GENOMIC DNA]</scope>
    <source>
        <strain evidence="1 2">CGMCC 1.10239</strain>
    </source>
</reference>
<name>A0A1G9Y5B7_9BACL</name>
<dbReference type="AlphaFoldDB" id="A0A1G9Y5B7"/>
<proteinExistence type="predicted"/>
<gene>
    <name evidence="1" type="ORF">SAMN05216191_12511</name>
</gene>
<dbReference type="EMBL" id="FNGM01000025">
    <property type="protein sequence ID" value="SDN04238.1"/>
    <property type="molecule type" value="Genomic_DNA"/>
</dbReference>
<evidence type="ECO:0000313" key="2">
    <source>
        <dbReference type="Proteomes" id="UP000182783"/>
    </source>
</evidence>
<organism evidence="1 2">
    <name type="scientific">Paenibacillus jilunlii</name>
    <dbReference type="NCBI Taxonomy" id="682956"/>
    <lineage>
        <taxon>Bacteria</taxon>
        <taxon>Bacillati</taxon>
        <taxon>Bacillota</taxon>
        <taxon>Bacilli</taxon>
        <taxon>Bacillales</taxon>
        <taxon>Paenibacillaceae</taxon>
        <taxon>Paenibacillus</taxon>
    </lineage>
</organism>
<sequence>MLTRMRNCSQHGLSANSHNRAASFLRRELFVLEVRVLLVNGWYVYSFSEFLLTF</sequence>
<dbReference type="Proteomes" id="UP000182783">
    <property type="component" value="Unassembled WGS sequence"/>
</dbReference>
<accession>A0A1G9Y5B7</accession>